<accession>A0A5B7CP13</accession>
<keyword evidence="2" id="KW-1185">Reference proteome</keyword>
<dbReference type="EMBL" id="VSRR010000136">
    <property type="protein sequence ID" value="MPC10925.1"/>
    <property type="molecule type" value="Genomic_DNA"/>
</dbReference>
<organism evidence="1 2">
    <name type="scientific">Portunus trituberculatus</name>
    <name type="common">Swimming crab</name>
    <name type="synonym">Neptunus trituberculatus</name>
    <dbReference type="NCBI Taxonomy" id="210409"/>
    <lineage>
        <taxon>Eukaryota</taxon>
        <taxon>Metazoa</taxon>
        <taxon>Ecdysozoa</taxon>
        <taxon>Arthropoda</taxon>
        <taxon>Crustacea</taxon>
        <taxon>Multicrustacea</taxon>
        <taxon>Malacostraca</taxon>
        <taxon>Eumalacostraca</taxon>
        <taxon>Eucarida</taxon>
        <taxon>Decapoda</taxon>
        <taxon>Pleocyemata</taxon>
        <taxon>Brachyura</taxon>
        <taxon>Eubrachyura</taxon>
        <taxon>Portunoidea</taxon>
        <taxon>Portunidae</taxon>
        <taxon>Portuninae</taxon>
        <taxon>Portunus</taxon>
    </lineage>
</organism>
<reference evidence="1 2" key="1">
    <citation type="submission" date="2019-05" db="EMBL/GenBank/DDBJ databases">
        <title>Another draft genome of Portunus trituberculatus and its Hox gene families provides insights of decapod evolution.</title>
        <authorList>
            <person name="Jeong J.-H."/>
            <person name="Song I."/>
            <person name="Kim S."/>
            <person name="Choi T."/>
            <person name="Kim D."/>
            <person name="Ryu S."/>
            <person name="Kim W."/>
        </authorList>
    </citation>
    <scope>NUCLEOTIDE SEQUENCE [LARGE SCALE GENOMIC DNA]</scope>
    <source>
        <tissue evidence="1">Muscle</tissue>
    </source>
</reference>
<dbReference type="Proteomes" id="UP000324222">
    <property type="component" value="Unassembled WGS sequence"/>
</dbReference>
<evidence type="ECO:0000313" key="1">
    <source>
        <dbReference type="EMBL" id="MPC10925.1"/>
    </source>
</evidence>
<protein>
    <submittedName>
        <fullName evidence="1">Uncharacterized protein</fullName>
    </submittedName>
</protein>
<evidence type="ECO:0000313" key="2">
    <source>
        <dbReference type="Proteomes" id="UP000324222"/>
    </source>
</evidence>
<dbReference type="AlphaFoldDB" id="A0A5B7CP13"/>
<comment type="caution">
    <text evidence="1">The sequence shown here is derived from an EMBL/GenBank/DDBJ whole genome shotgun (WGS) entry which is preliminary data.</text>
</comment>
<name>A0A5B7CP13_PORTR</name>
<sequence length="105" mass="11921">MKELMELMVNKKWQIIASEKTFVNTALLLLLLTCCILNCTTRNFVACLTSASTNTLHKTDFDSAPHDNAHQGLGVHPVCWWLQLEEALHMNNLNEMHKMEALLSP</sequence>
<gene>
    <name evidence="1" type="ORF">E2C01_003569</name>
</gene>
<proteinExistence type="predicted"/>